<dbReference type="Gene3D" id="3.40.50.2300">
    <property type="match status" value="1"/>
</dbReference>
<proteinExistence type="predicted"/>
<accession>A0A9X1UCM4</accession>
<dbReference type="EMBL" id="JAIRBB010000003">
    <property type="protein sequence ID" value="MCG2430756.1"/>
    <property type="molecule type" value="Genomic_DNA"/>
</dbReference>
<evidence type="ECO:0000256" key="1">
    <source>
        <dbReference type="PROSITE-ProRule" id="PRU00169"/>
    </source>
</evidence>
<dbReference type="Gene3D" id="2.40.50.1020">
    <property type="entry name" value="LytTr DNA-binding domain"/>
    <property type="match status" value="1"/>
</dbReference>
<dbReference type="PANTHER" id="PTHR37299">
    <property type="entry name" value="TRANSCRIPTIONAL REGULATOR-RELATED"/>
    <property type="match status" value="1"/>
</dbReference>
<dbReference type="PROSITE" id="PS50930">
    <property type="entry name" value="HTH_LYTTR"/>
    <property type="match status" value="1"/>
</dbReference>
<keyword evidence="4" id="KW-0238">DNA-binding</keyword>
<comment type="caution">
    <text evidence="4">The sequence shown here is derived from an EMBL/GenBank/DDBJ whole genome shotgun (WGS) entry which is preliminary data.</text>
</comment>
<gene>
    <name evidence="4" type="ORF">K8344_06460</name>
</gene>
<dbReference type="SMART" id="SM00448">
    <property type="entry name" value="REC"/>
    <property type="match status" value="1"/>
</dbReference>
<dbReference type="PROSITE" id="PS50110">
    <property type="entry name" value="RESPONSE_REGULATORY"/>
    <property type="match status" value="1"/>
</dbReference>
<dbReference type="PANTHER" id="PTHR37299:SF1">
    <property type="entry name" value="STAGE 0 SPORULATION PROTEIN A HOMOLOG"/>
    <property type="match status" value="1"/>
</dbReference>
<evidence type="ECO:0000259" key="3">
    <source>
        <dbReference type="PROSITE" id="PS50930"/>
    </source>
</evidence>
<evidence type="ECO:0000313" key="4">
    <source>
        <dbReference type="EMBL" id="MCG2430756.1"/>
    </source>
</evidence>
<keyword evidence="5" id="KW-1185">Reference proteome</keyword>
<dbReference type="GO" id="GO:0003677">
    <property type="term" value="F:DNA binding"/>
    <property type="evidence" value="ECO:0007669"/>
    <property type="project" value="UniProtKB-KW"/>
</dbReference>
<dbReference type="GO" id="GO:0000156">
    <property type="term" value="F:phosphorelay response regulator activity"/>
    <property type="evidence" value="ECO:0007669"/>
    <property type="project" value="InterPro"/>
</dbReference>
<dbReference type="SMART" id="SM00850">
    <property type="entry name" value="LytTR"/>
    <property type="match status" value="1"/>
</dbReference>
<organism evidence="4 5">
    <name type="scientific">Aequorivita xiaoshiensis</name>
    <dbReference type="NCBI Taxonomy" id="2874476"/>
    <lineage>
        <taxon>Bacteria</taxon>
        <taxon>Pseudomonadati</taxon>
        <taxon>Bacteroidota</taxon>
        <taxon>Flavobacteriia</taxon>
        <taxon>Flavobacteriales</taxon>
        <taxon>Flavobacteriaceae</taxon>
        <taxon>Aequorivita</taxon>
    </lineage>
</organism>
<protein>
    <submittedName>
        <fullName evidence="4">LytTR family DNA-binding domain-containing protein</fullName>
    </submittedName>
</protein>
<dbReference type="Pfam" id="PF00072">
    <property type="entry name" value="Response_reg"/>
    <property type="match status" value="1"/>
</dbReference>
<feature type="domain" description="Response regulatory" evidence="2">
    <location>
        <begin position="3"/>
        <end position="117"/>
    </location>
</feature>
<sequence length="251" mass="28848">MIKIILVDDEPHANSLLKVLIEKEFSNVITVVGTAQSIKEACSLIVNNSIDLVFLDIHMPEENGFALFNYFATPTFDVIFTTAYDRYAIQAFKYSAFDYILKPIDESVLYETMQRYLVEKSNSNALKEQIALLRSYVDQAEEGKKRIFFNTLTGFELTYVNDILFIKADGNYSEVHIEGDKKIVVSQSLRTVEKRLPQSLFFRTHKSYIVALTAVISYDKKEKTVKLTDGSTLEVSYRRENDFLNKVLEKV</sequence>
<keyword evidence="1" id="KW-0597">Phosphoprotein</keyword>
<dbReference type="Proteomes" id="UP001139462">
    <property type="component" value="Unassembled WGS sequence"/>
</dbReference>
<evidence type="ECO:0000259" key="2">
    <source>
        <dbReference type="PROSITE" id="PS50110"/>
    </source>
</evidence>
<dbReference type="RefSeq" id="WP_237607920.1">
    <property type="nucleotide sequence ID" value="NZ_JAIRBB010000003.1"/>
</dbReference>
<name>A0A9X1UCM4_9FLAO</name>
<dbReference type="InterPro" id="IPR001789">
    <property type="entry name" value="Sig_transdc_resp-reg_receiver"/>
</dbReference>
<evidence type="ECO:0000313" key="5">
    <source>
        <dbReference type="Proteomes" id="UP001139462"/>
    </source>
</evidence>
<dbReference type="InterPro" id="IPR011006">
    <property type="entry name" value="CheY-like_superfamily"/>
</dbReference>
<dbReference type="InterPro" id="IPR046947">
    <property type="entry name" value="LytR-like"/>
</dbReference>
<dbReference type="InterPro" id="IPR007492">
    <property type="entry name" value="LytTR_DNA-bd_dom"/>
</dbReference>
<dbReference type="AlphaFoldDB" id="A0A9X1UCM4"/>
<reference evidence="4" key="1">
    <citation type="submission" date="2021-09" db="EMBL/GenBank/DDBJ databases">
        <title>Genome of Aequorivita sp. strain F64183.</title>
        <authorList>
            <person name="Wang Y."/>
        </authorList>
    </citation>
    <scope>NUCLEOTIDE SEQUENCE</scope>
    <source>
        <strain evidence="4">F64183</strain>
    </source>
</reference>
<feature type="domain" description="HTH LytTR-type" evidence="3">
    <location>
        <begin position="147"/>
        <end position="250"/>
    </location>
</feature>
<dbReference type="SUPFAM" id="SSF52172">
    <property type="entry name" value="CheY-like"/>
    <property type="match status" value="1"/>
</dbReference>
<dbReference type="Pfam" id="PF04397">
    <property type="entry name" value="LytTR"/>
    <property type="match status" value="1"/>
</dbReference>
<feature type="modified residue" description="4-aspartylphosphate" evidence="1">
    <location>
        <position position="56"/>
    </location>
</feature>